<evidence type="ECO:0000256" key="1">
    <source>
        <dbReference type="ARBA" id="ARBA00022741"/>
    </source>
</evidence>
<keyword evidence="2" id="KW-0067">ATP-binding</keyword>
<gene>
    <name evidence="3" type="ORF">OCV47_04630</name>
</gene>
<dbReference type="InterPro" id="IPR027417">
    <property type="entry name" value="P-loop_NTPase"/>
</dbReference>
<evidence type="ECO:0000313" key="3">
    <source>
        <dbReference type="EMBL" id="MCU6724651.1"/>
    </source>
</evidence>
<dbReference type="Proteomes" id="UP001652338">
    <property type="component" value="Unassembled WGS sequence"/>
</dbReference>
<dbReference type="PANTHER" id="PTHR43790">
    <property type="entry name" value="CARBOHYDRATE TRANSPORT ATP-BINDING PROTEIN MG119-RELATED"/>
    <property type="match status" value="1"/>
</dbReference>
<comment type="caution">
    <text evidence="3">The sequence shown here is derived from an EMBL/GenBank/DDBJ whole genome shotgun (WGS) entry which is preliminary data.</text>
</comment>
<dbReference type="Gene3D" id="3.40.50.300">
    <property type="entry name" value="P-loop containing nucleotide triphosphate hydrolases"/>
    <property type="match status" value="1"/>
</dbReference>
<keyword evidence="4" id="KW-1185">Reference proteome</keyword>
<organism evidence="3 4">
    <name type="scientific">Muricoprocola aceti</name>
    <dbReference type="NCBI Taxonomy" id="2981772"/>
    <lineage>
        <taxon>Bacteria</taxon>
        <taxon>Bacillati</taxon>
        <taxon>Bacillota</taxon>
        <taxon>Clostridia</taxon>
        <taxon>Lachnospirales</taxon>
        <taxon>Lachnospiraceae</taxon>
        <taxon>Muricoprocola</taxon>
    </lineage>
</organism>
<dbReference type="SUPFAM" id="SSF52540">
    <property type="entry name" value="P-loop containing nucleoside triphosphate hydrolases"/>
    <property type="match status" value="2"/>
</dbReference>
<evidence type="ECO:0000313" key="4">
    <source>
        <dbReference type="Proteomes" id="UP001652338"/>
    </source>
</evidence>
<accession>A0ABT2SJM6</accession>
<protein>
    <submittedName>
        <fullName evidence="3">Uncharacterized protein</fullName>
    </submittedName>
</protein>
<evidence type="ECO:0000256" key="2">
    <source>
        <dbReference type="ARBA" id="ARBA00022840"/>
    </source>
</evidence>
<sequence length="329" mass="38303">MSDLRLAQCHFIEILRAQIQNARLIVLEDITGTYSDVEKSHLCQMLKAAAKENVAILYLSFYPNEISQIADRTILVHRGQHIRTYYKGEIENEKLTELVQKLNYGGNTPVLEHSTGRVIFEIKHLKTESMAEPFSYALREGEIAGLYDNGQKICDEIIKTIFEKRNWKSGNLLLDGKIVKPFQNVNQLVNSGIIFLPDAIKKNIYMDNVSEQENVFFPILKKNSRFFFQKNKRMQKYVWNAFQELLMTYFPDETLNGKYLEMSIGYYRYIIMNPYLIICINPYRYADSLMCRIIAFFIKYAASKGIAVLIISGEYKEMLQVCDQIVELK</sequence>
<dbReference type="PANTHER" id="PTHR43790:SF8">
    <property type="entry name" value="SUGAR ABC TRANSPORTER ATP-BINDING PROTEIN"/>
    <property type="match status" value="1"/>
</dbReference>
<keyword evidence="1" id="KW-0547">Nucleotide-binding</keyword>
<reference evidence="3 4" key="1">
    <citation type="journal article" date="2021" name="ISME Commun">
        <title>Automated analysis of genomic sequences facilitates high-throughput and comprehensive description of bacteria.</title>
        <authorList>
            <person name="Hitch T.C.A."/>
        </authorList>
    </citation>
    <scope>NUCLEOTIDE SEQUENCE [LARGE SCALE GENOMIC DNA]</scope>
    <source>
        <strain evidence="3 4">Sanger_29</strain>
    </source>
</reference>
<name>A0ABT2SJM6_9FIRM</name>
<proteinExistence type="predicted"/>
<dbReference type="RefSeq" id="WP_262654110.1">
    <property type="nucleotide sequence ID" value="NZ_JAOQKE010000003.1"/>
</dbReference>
<dbReference type="EMBL" id="JAOQKE010000003">
    <property type="protein sequence ID" value="MCU6724651.1"/>
    <property type="molecule type" value="Genomic_DNA"/>
</dbReference>
<dbReference type="InterPro" id="IPR050107">
    <property type="entry name" value="ABC_carbohydrate_import_ATPase"/>
</dbReference>